<proteinExistence type="predicted"/>
<accession>A0A2U3EK27</accession>
<organism evidence="3 4">
    <name type="scientific">Purpureocillium lilacinum</name>
    <name type="common">Paecilomyces lilacinus</name>
    <dbReference type="NCBI Taxonomy" id="33203"/>
    <lineage>
        <taxon>Eukaryota</taxon>
        <taxon>Fungi</taxon>
        <taxon>Dikarya</taxon>
        <taxon>Ascomycota</taxon>
        <taxon>Pezizomycotina</taxon>
        <taxon>Sordariomycetes</taxon>
        <taxon>Hypocreomycetidae</taxon>
        <taxon>Hypocreales</taxon>
        <taxon>Ophiocordycipitaceae</taxon>
        <taxon>Purpureocillium</taxon>
    </lineage>
</organism>
<sequence>MEADDTLILRKRNGGSTSTDWQSCRHGWRGGCRDDGSSSGSIPRPQAADPAPFEFLIVNGRQAGQAPSQGGTRVLTHRPGARRPHWLGDKRWSSEHDPQRTPAMPRRPAAHDVGKRRPKGLLGAGRPSVHGVAQRPAARPALRPSINPVALGRRSNRALRPAPYPAAVARRHWPHPRPRPPADLSPGRRLAAYPLKLDVIAANPVTLLPFVTLNQAIYNTTTMNSSSPSAGANPSVDTSTHTTSRPIDIPTLSKTQRTSSYSSDSSSAFATSPSLSSSFPTSLRKTSTFVKPAPKVNVHTTCGRHTDQYFFGGPSLRDLARSMIGKKN</sequence>
<reference evidence="3 4" key="2">
    <citation type="journal article" date="2016" name="Front. Microbiol.">
        <title>Genome and transcriptome sequences reveal the specific parasitism of the nematophagous Purpureocillium lilacinum 36-1.</title>
        <authorList>
            <person name="Xie J."/>
            <person name="Li S."/>
            <person name="Mo C."/>
            <person name="Xiao X."/>
            <person name="Peng D."/>
            <person name="Wang G."/>
            <person name="Xiao Y."/>
        </authorList>
    </citation>
    <scope>NUCLEOTIDE SEQUENCE [LARGE SCALE GENOMIC DNA]</scope>
    <source>
        <strain evidence="3 4">36-1</strain>
    </source>
</reference>
<evidence type="ECO:0000313" key="3">
    <source>
        <dbReference type="EMBL" id="PWI74874.1"/>
    </source>
</evidence>
<reference evidence="2 5" key="4">
    <citation type="journal article" date="2024" name="Microbiol. Resour. Announc.">
        <title>Genome annotations for the ascomycete fungi Trichoderma harzianum, Trichoderma aggressivum, and Purpureocillium lilacinum.</title>
        <authorList>
            <person name="Beijen E.P.W."/>
            <person name="Ohm R.A."/>
        </authorList>
    </citation>
    <scope>NUCLEOTIDE SEQUENCE [LARGE SCALE GENOMIC DNA]</scope>
    <source>
        <strain evidence="2 5">CBS 150709</strain>
    </source>
</reference>
<dbReference type="Proteomes" id="UP000245956">
    <property type="component" value="Unassembled WGS sequence"/>
</dbReference>
<evidence type="ECO:0000313" key="4">
    <source>
        <dbReference type="Proteomes" id="UP000245956"/>
    </source>
</evidence>
<dbReference type="Proteomes" id="UP001287286">
    <property type="component" value="Unassembled WGS sequence"/>
</dbReference>
<feature type="region of interest" description="Disordered" evidence="1">
    <location>
        <begin position="1"/>
        <end position="50"/>
    </location>
</feature>
<evidence type="ECO:0000313" key="5">
    <source>
        <dbReference type="Proteomes" id="UP001287286"/>
    </source>
</evidence>
<reference evidence="3" key="1">
    <citation type="submission" date="2015-05" db="EMBL/GenBank/DDBJ databases">
        <authorList>
            <person name="Wang D.B."/>
            <person name="Wang M."/>
        </authorList>
    </citation>
    <scope>NUCLEOTIDE SEQUENCE</scope>
    <source>
        <strain evidence="3">36-1</strain>
    </source>
</reference>
<feature type="compositionally biased region" description="Polar residues" evidence="1">
    <location>
        <begin position="236"/>
        <end position="245"/>
    </location>
</feature>
<evidence type="ECO:0000313" key="2">
    <source>
        <dbReference type="EMBL" id="KAK4092565.1"/>
    </source>
</evidence>
<reference evidence="2" key="3">
    <citation type="submission" date="2023-11" db="EMBL/GenBank/DDBJ databases">
        <authorList>
            <person name="Beijen E."/>
            <person name="Ohm R.A."/>
        </authorList>
    </citation>
    <scope>NUCLEOTIDE SEQUENCE</scope>
    <source>
        <strain evidence="2">CBS 150709</strain>
    </source>
</reference>
<name>A0A2U3EK27_PURLI</name>
<feature type="region of interest" description="Disordered" evidence="1">
    <location>
        <begin position="222"/>
        <end position="283"/>
    </location>
</feature>
<gene>
    <name evidence="3" type="ORF">PCL_08188</name>
    <name evidence="2" type="ORF">Purlil1_3186</name>
</gene>
<dbReference type="EMBL" id="JAWRVI010000008">
    <property type="protein sequence ID" value="KAK4092565.1"/>
    <property type="molecule type" value="Genomic_DNA"/>
</dbReference>
<feature type="compositionally biased region" description="Low complexity" evidence="1">
    <location>
        <begin position="259"/>
        <end position="283"/>
    </location>
</feature>
<feature type="region of interest" description="Disordered" evidence="1">
    <location>
        <begin position="63"/>
        <end position="139"/>
    </location>
</feature>
<protein>
    <submittedName>
        <fullName evidence="3">Uncharacterized protein</fullName>
    </submittedName>
</protein>
<feature type="compositionally biased region" description="Basic residues" evidence="1">
    <location>
        <begin position="75"/>
        <end position="85"/>
    </location>
</feature>
<feature type="compositionally biased region" description="Low complexity" evidence="1">
    <location>
        <begin position="224"/>
        <end position="235"/>
    </location>
</feature>
<dbReference type="EMBL" id="LCWV01000003">
    <property type="protein sequence ID" value="PWI74874.1"/>
    <property type="molecule type" value="Genomic_DNA"/>
</dbReference>
<dbReference type="AlphaFoldDB" id="A0A2U3EK27"/>
<feature type="compositionally biased region" description="Basic and acidic residues" evidence="1">
    <location>
        <begin position="86"/>
        <end position="99"/>
    </location>
</feature>
<keyword evidence="5" id="KW-1185">Reference proteome</keyword>
<comment type="caution">
    <text evidence="3">The sequence shown here is derived from an EMBL/GenBank/DDBJ whole genome shotgun (WGS) entry which is preliminary data.</text>
</comment>
<evidence type="ECO:0000256" key="1">
    <source>
        <dbReference type="SAM" id="MobiDB-lite"/>
    </source>
</evidence>